<accession>A0A507DDK9</accession>
<evidence type="ECO:0000256" key="3">
    <source>
        <dbReference type="RuleBase" id="RU362118"/>
    </source>
</evidence>
<dbReference type="Gene3D" id="3.90.1150.10">
    <property type="entry name" value="Aspartate Aminotransferase, domain 1"/>
    <property type="match status" value="1"/>
</dbReference>
<evidence type="ECO:0000313" key="5">
    <source>
        <dbReference type="EMBL" id="TPX49653.1"/>
    </source>
</evidence>
<evidence type="ECO:0000313" key="4">
    <source>
        <dbReference type="EMBL" id="TPX47211.1"/>
    </source>
</evidence>
<evidence type="ECO:0000313" key="6">
    <source>
        <dbReference type="Proteomes" id="UP000317494"/>
    </source>
</evidence>
<dbReference type="Proteomes" id="UP000320475">
    <property type="component" value="Unassembled WGS sequence"/>
</dbReference>
<protein>
    <recommendedName>
        <fullName evidence="8">Cystathionine gamma-synthase</fullName>
    </recommendedName>
</protein>
<dbReference type="Proteomes" id="UP000317494">
    <property type="component" value="Unassembled WGS sequence"/>
</dbReference>
<dbReference type="GO" id="GO:0005737">
    <property type="term" value="C:cytoplasm"/>
    <property type="evidence" value="ECO:0007669"/>
    <property type="project" value="TreeGrafter"/>
</dbReference>
<dbReference type="SUPFAM" id="SSF53383">
    <property type="entry name" value="PLP-dependent transferases"/>
    <property type="match status" value="1"/>
</dbReference>
<dbReference type="GO" id="GO:0019346">
    <property type="term" value="P:transsulfuration"/>
    <property type="evidence" value="ECO:0007669"/>
    <property type="project" value="InterPro"/>
</dbReference>
<dbReference type="STRING" id="286115.A0A507DDK9"/>
<dbReference type="Pfam" id="PF01053">
    <property type="entry name" value="Cys_Met_Meta_PP"/>
    <property type="match status" value="1"/>
</dbReference>
<comment type="caution">
    <text evidence="5">The sequence shown here is derived from an EMBL/GenBank/DDBJ whole genome shotgun (WGS) entry which is preliminary data.</text>
</comment>
<comment type="cofactor">
    <cofactor evidence="1 3">
        <name>pyridoxal 5'-phosphate</name>
        <dbReference type="ChEBI" id="CHEBI:597326"/>
    </cofactor>
</comment>
<keyword evidence="6" id="KW-1185">Reference proteome</keyword>
<dbReference type="InterPro" id="IPR054542">
    <property type="entry name" value="Cys_met_metab_PP"/>
</dbReference>
<dbReference type="EMBL" id="QEAM01000082">
    <property type="protein sequence ID" value="TPX47211.1"/>
    <property type="molecule type" value="Genomic_DNA"/>
</dbReference>
<dbReference type="AlphaFoldDB" id="A0A507DDK9"/>
<dbReference type="PANTHER" id="PTHR11808">
    <property type="entry name" value="TRANS-SULFURATION ENZYME FAMILY MEMBER"/>
    <property type="match status" value="1"/>
</dbReference>
<name>A0A507DDK9_9FUNG</name>
<evidence type="ECO:0000256" key="2">
    <source>
        <dbReference type="ARBA" id="ARBA00022898"/>
    </source>
</evidence>
<dbReference type="EMBL" id="QEAN01000079">
    <property type="protein sequence ID" value="TPX49653.1"/>
    <property type="molecule type" value="Genomic_DNA"/>
</dbReference>
<dbReference type="InterPro" id="IPR015422">
    <property type="entry name" value="PyrdxlP-dep_Trfase_small"/>
</dbReference>
<sequence>MAQLTDLLSAFEYLDMLEHTQQVHRQRLHTLEVALQELEGLSAIHPIETIETPVTAYAGDNAHHPALQVVGTGIGRGYLRDQARDPTLHHTPSTSAYRNDRLSAEDRAMLEWYDQHIQPRPAPRDVRASRYVPRLDWYAPVYDQARPDTLDANGNPADTWLMLALGNERDPVAGPASFIEKTGPKPDHPVHLSTLALHADVPDWPGESDVAPRISVTTTHRYAKQWNHQQARLRGLGPTDAAADCGPAAASGHIYSRDSSDTRHRLETVLGAIEGGYAVTYSSGLSAIMGAVQYIRPRRIFMSNEGYHGTHGVVEIYTRDRPFVEIKALEDLPPSYSEFRDGDLIWLESPQNPRGEIADVQRFGALRPPGATVAVDATFSPPPLQYGLALGADIVMHSTTKFIGGHSDLLAGVLIAKDKHVAAGLMADRMHSGAVMGSLEAFLLLRSIRSLTVRITKQSETATRLAQWLNSKSESCLDVVERVWHGSIPGTLGHEIALKQHRGFSGVFSIEFKSHHHARRIVGRLRYFRNATSLGGVESLIEWRAAIDPKIAPGICRVSIGLEAFEDLQRDLREAMVAVKKPVVESSL</sequence>
<dbReference type="InterPro" id="IPR015421">
    <property type="entry name" value="PyrdxlP-dep_Trfase_major"/>
</dbReference>
<dbReference type="GO" id="GO:0016846">
    <property type="term" value="F:carbon-sulfur lyase activity"/>
    <property type="evidence" value="ECO:0007669"/>
    <property type="project" value="TreeGrafter"/>
</dbReference>
<organism evidence="5 6">
    <name type="scientific">Synchytrium endobioticum</name>
    <dbReference type="NCBI Taxonomy" id="286115"/>
    <lineage>
        <taxon>Eukaryota</taxon>
        <taxon>Fungi</taxon>
        <taxon>Fungi incertae sedis</taxon>
        <taxon>Chytridiomycota</taxon>
        <taxon>Chytridiomycota incertae sedis</taxon>
        <taxon>Chytridiomycetes</taxon>
        <taxon>Synchytriales</taxon>
        <taxon>Synchytriaceae</taxon>
        <taxon>Synchytrium</taxon>
    </lineage>
</organism>
<comment type="similarity">
    <text evidence="3">Belongs to the trans-sulfuration enzymes family.</text>
</comment>
<reference evidence="6 7" key="1">
    <citation type="journal article" date="2019" name="Sci. Rep.">
        <title>Comparative genomics of chytrid fungi reveal insights into the obligate biotrophic and pathogenic lifestyle of Synchytrium endobioticum.</title>
        <authorList>
            <person name="van de Vossenberg B.T.L.H."/>
            <person name="Warris S."/>
            <person name="Nguyen H.D.T."/>
            <person name="van Gent-Pelzer M.P.E."/>
            <person name="Joly D.L."/>
            <person name="van de Geest H.C."/>
            <person name="Bonants P.J.M."/>
            <person name="Smith D.S."/>
            <person name="Levesque C.A."/>
            <person name="van der Lee T.A.J."/>
        </authorList>
    </citation>
    <scope>NUCLEOTIDE SEQUENCE [LARGE SCALE GENOMIC DNA]</scope>
    <source>
        <strain evidence="4 7">LEV6574</strain>
        <strain evidence="5 6">MB42</strain>
    </source>
</reference>
<evidence type="ECO:0000313" key="7">
    <source>
        <dbReference type="Proteomes" id="UP000320475"/>
    </source>
</evidence>
<dbReference type="OrthoDB" id="3512640at2759"/>
<dbReference type="Gene3D" id="3.40.640.10">
    <property type="entry name" value="Type I PLP-dependent aspartate aminotransferase-like (Major domain)"/>
    <property type="match status" value="1"/>
</dbReference>
<gene>
    <name evidence="4" type="ORF">SeLEV6574_g02774</name>
    <name evidence="5" type="ORF">SeMB42_g02528</name>
</gene>
<proteinExistence type="inferred from homology"/>
<keyword evidence="2 3" id="KW-0663">Pyridoxal phosphate</keyword>
<dbReference type="InterPro" id="IPR015424">
    <property type="entry name" value="PyrdxlP-dep_Trfase"/>
</dbReference>
<dbReference type="VEuPathDB" id="FungiDB:SeMB42_g02528"/>
<dbReference type="PANTHER" id="PTHR11808:SF35">
    <property type="entry name" value="CYSTATHIONINE GAMMA-SYNTHASE (AFU_ORTHOLOGUE AFUA_7G01590)"/>
    <property type="match status" value="1"/>
</dbReference>
<dbReference type="InterPro" id="IPR000277">
    <property type="entry name" value="Cys/Met-Metab_PyrdxlP-dep_enz"/>
</dbReference>
<dbReference type="GO" id="GO:0030170">
    <property type="term" value="F:pyridoxal phosphate binding"/>
    <property type="evidence" value="ECO:0007669"/>
    <property type="project" value="InterPro"/>
</dbReference>
<evidence type="ECO:0000256" key="1">
    <source>
        <dbReference type="ARBA" id="ARBA00001933"/>
    </source>
</evidence>
<evidence type="ECO:0008006" key="8">
    <source>
        <dbReference type="Google" id="ProtNLM"/>
    </source>
</evidence>
<dbReference type="PROSITE" id="PS00868">
    <property type="entry name" value="CYS_MET_METAB_PP"/>
    <property type="match status" value="1"/>
</dbReference>